<dbReference type="SUPFAM" id="SSF52743">
    <property type="entry name" value="Subtilisin-like"/>
    <property type="match status" value="1"/>
</dbReference>
<comment type="caution">
    <text evidence="5">The sequence shown here is derived from an EMBL/GenBank/DDBJ whole genome shotgun (WGS) entry which is preliminary data.</text>
</comment>
<proteinExistence type="predicted"/>
<evidence type="ECO:0000313" key="6">
    <source>
        <dbReference type="Proteomes" id="UP000683360"/>
    </source>
</evidence>
<feature type="domain" description="WAP" evidence="4">
    <location>
        <begin position="311"/>
        <end position="357"/>
    </location>
</feature>
<dbReference type="GO" id="GO:0004252">
    <property type="term" value="F:serine-type endopeptidase activity"/>
    <property type="evidence" value="ECO:0007669"/>
    <property type="project" value="InterPro"/>
</dbReference>
<dbReference type="GO" id="GO:0005576">
    <property type="term" value="C:extracellular region"/>
    <property type="evidence" value="ECO:0007669"/>
    <property type="project" value="InterPro"/>
</dbReference>
<evidence type="ECO:0000256" key="2">
    <source>
        <dbReference type="ARBA" id="ARBA00022801"/>
    </source>
</evidence>
<reference evidence="5" key="1">
    <citation type="submission" date="2021-03" db="EMBL/GenBank/DDBJ databases">
        <authorList>
            <person name="Bekaert M."/>
        </authorList>
    </citation>
    <scope>NUCLEOTIDE SEQUENCE</scope>
</reference>
<keyword evidence="6" id="KW-1185">Reference proteome</keyword>
<dbReference type="AlphaFoldDB" id="A0A8S3TFN6"/>
<dbReference type="OrthoDB" id="6088164at2759"/>
<dbReference type="GO" id="GO:0016020">
    <property type="term" value="C:membrane"/>
    <property type="evidence" value="ECO:0007669"/>
    <property type="project" value="TreeGrafter"/>
</dbReference>
<evidence type="ECO:0000256" key="1">
    <source>
        <dbReference type="ARBA" id="ARBA00022670"/>
    </source>
</evidence>
<dbReference type="PROSITE" id="PS51390">
    <property type="entry name" value="WAP"/>
    <property type="match status" value="2"/>
</dbReference>
<organism evidence="5 6">
    <name type="scientific">Mytilus edulis</name>
    <name type="common">Blue mussel</name>
    <dbReference type="NCBI Taxonomy" id="6550"/>
    <lineage>
        <taxon>Eukaryota</taxon>
        <taxon>Metazoa</taxon>
        <taxon>Spiralia</taxon>
        <taxon>Lophotrochozoa</taxon>
        <taxon>Mollusca</taxon>
        <taxon>Bivalvia</taxon>
        <taxon>Autobranchia</taxon>
        <taxon>Pteriomorphia</taxon>
        <taxon>Mytilida</taxon>
        <taxon>Mytiloidea</taxon>
        <taxon>Mytilidae</taxon>
        <taxon>Mytilinae</taxon>
        <taxon>Mytilus</taxon>
    </lineage>
</organism>
<dbReference type="GO" id="GO:0030414">
    <property type="term" value="F:peptidase inhibitor activity"/>
    <property type="evidence" value="ECO:0007669"/>
    <property type="project" value="InterPro"/>
</dbReference>
<dbReference type="Gene3D" id="3.40.50.200">
    <property type="entry name" value="Peptidase S8/S53 domain"/>
    <property type="match status" value="2"/>
</dbReference>
<dbReference type="EMBL" id="CAJPWZ010002183">
    <property type="protein sequence ID" value="CAG2232447.1"/>
    <property type="molecule type" value="Genomic_DNA"/>
</dbReference>
<dbReference type="Proteomes" id="UP000683360">
    <property type="component" value="Unassembled WGS sequence"/>
</dbReference>
<dbReference type="PANTHER" id="PTHR42884:SF14">
    <property type="entry name" value="NEUROENDOCRINE CONVERTASE 1"/>
    <property type="match status" value="1"/>
</dbReference>
<dbReference type="InterPro" id="IPR036852">
    <property type="entry name" value="Peptidase_S8/S53_dom_sf"/>
</dbReference>
<dbReference type="SMART" id="SM00217">
    <property type="entry name" value="WAP"/>
    <property type="match status" value="2"/>
</dbReference>
<evidence type="ECO:0000259" key="4">
    <source>
        <dbReference type="PROSITE" id="PS51390"/>
    </source>
</evidence>
<dbReference type="InterPro" id="IPR008197">
    <property type="entry name" value="WAP_dom"/>
</dbReference>
<dbReference type="Pfam" id="PF00095">
    <property type="entry name" value="WAP"/>
    <property type="match status" value="2"/>
</dbReference>
<name>A0A8S3TFN6_MYTED</name>
<evidence type="ECO:0000313" key="5">
    <source>
        <dbReference type="EMBL" id="CAG2232447.1"/>
    </source>
</evidence>
<sequence length="422" mass="45976">MNVLTAWESCVNGTGVTVGVVDNGIQDHTDLNIDRNLNAGYTNKSKLANPSRRDPYLLLHGEDNIKHHLNVRIASSSVFETFNASLLAHQSDVIDVYSCSFANFHTGTKTYPLTPSQEIALQEGTTNHNLRKLPNGEACSAMMVAAFTTRPGVKKSRGTKVITTDIGNNTTLHFNQNFAAAPMVSGAVALALSANPSLTYRDIMHLLVNTARVSSYFGFGLLDIGALVDRSKTWELVPVRQSCHSTEIVDNPTDTVDSGIAESNKFYNPSWQNSRSDDNYELNYKGTVKSVKLLIHGYSCGNKCKLQPAQQEVQSGECPLAPLLISRCVEQCSNDSDCSVNQKCCYNGCGHSCEMSKTKVQSGECPVPSRLISRCVEQCSTDSDCSVKQKCCDNGCGHSCENSTTYPTKETIRATSEQGKQL</sequence>
<dbReference type="CDD" id="cd00199">
    <property type="entry name" value="WAP"/>
    <property type="match status" value="2"/>
</dbReference>
<feature type="domain" description="WAP" evidence="4">
    <location>
        <begin position="358"/>
        <end position="404"/>
    </location>
</feature>
<keyword evidence="2" id="KW-0378">Hydrolase</keyword>
<dbReference type="InterPro" id="IPR000209">
    <property type="entry name" value="Peptidase_S8/S53_dom"/>
</dbReference>
<evidence type="ECO:0000256" key="3">
    <source>
        <dbReference type="ARBA" id="ARBA00022825"/>
    </source>
</evidence>
<dbReference type="Gene3D" id="4.10.75.10">
    <property type="entry name" value="Elafin-like"/>
    <property type="match status" value="2"/>
</dbReference>
<keyword evidence="1" id="KW-0645">Protease</keyword>
<accession>A0A8S3TFN6</accession>
<dbReference type="InterPro" id="IPR036645">
    <property type="entry name" value="Elafin-like_sf"/>
</dbReference>
<gene>
    <name evidence="5" type="ORF">MEDL_45171</name>
</gene>
<dbReference type="Pfam" id="PF00082">
    <property type="entry name" value="Peptidase_S8"/>
    <property type="match status" value="1"/>
</dbReference>
<dbReference type="SUPFAM" id="SSF57256">
    <property type="entry name" value="Elafin-like"/>
    <property type="match status" value="2"/>
</dbReference>
<dbReference type="PANTHER" id="PTHR42884">
    <property type="entry name" value="PROPROTEIN CONVERTASE SUBTILISIN/KEXIN-RELATED"/>
    <property type="match status" value="1"/>
</dbReference>
<keyword evidence="3" id="KW-0720">Serine protease</keyword>
<protein>
    <submittedName>
        <fullName evidence="5">WFDC3</fullName>
    </submittedName>
</protein>
<dbReference type="GO" id="GO:0016485">
    <property type="term" value="P:protein processing"/>
    <property type="evidence" value="ECO:0007669"/>
    <property type="project" value="TreeGrafter"/>
</dbReference>